<keyword evidence="4" id="KW-1185">Reference proteome</keyword>
<evidence type="ECO:0000259" key="2">
    <source>
        <dbReference type="Pfam" id="PF01757"/>
    </source>
</evidence>
<dbReference type="PANTHER" id="PTHR23028">
    <property type="entry name" value="ACETYLTRANSFERASE"/>
    <property type="match status" value="1"/>
</dbReference>
<dbReference type="InterPro" id="IPR050879">
    <property type="entry name" value="Acyltransferase_3"/>
</dbReference>
<feature type="transmembrane region" description="Helical" evidence="1">
    <location>
        <begin position="261"/>
        <end position="282"/>
    </location>
</feature>
<evidence type="ECO:0000256" key="1">
    <source>
        <dbReference type="SAM" id="Phobius"/>
    </source>
</evidence>
<keyword evidence="1" id="KW-1133">Transmembrane helix</keyword>
<dbReference type="InterPro" id="IPR002656">
    <property type="entry name" value="Acyl_transf_3_dom"/>
</dbReference>
<comment type="caution">
    <text evidence="3">The sequence shown here is derived from an EMBL/GenBank/DDBJ whole genome shotgun (WGS) entry which is preliminary data.</text>
</comment>
<feature type="transmembrane region" description="Helical" evidence="1">
    <location>
        <begin position="318"/>
        <end position="339"/>
    </location>
</feature>
<dbReference type="GO" id="GO:0016747">
    <property type="term" value="F:acyltransferase activity, transferring groups other than amino-acyl groups"/>
    <property type="evidence" value="ECO:0007669"/>
    <property type="project" value="InterPro"/>
</dbReference>
<gene>
    <name evidence="3" type="ORF">HNQ73_001212</name>
</gene>
<sequence length="364" mass="39688">MTIREAFETRANNFDLLRLVAALLVLWSHSYTLTGTAGEPFHWLTGGYDTGGGLGVAIFFAISGFLVARSVTRHTPSQYLVNRVLRIVPALALVTVFAIFFLGPLVTSLPLVDYLLHPATLQYARNIFVFGVSFNLPGVFTELPHTGVNGSIWTLALECGFYLLLPVALVCGLLSRRGVLLLVVVMACLVLWGSETWGLSWSNMGSELWAGAPLFPVLRYGLVFVLGAALWVHRSTVPVSGGLAVACLILLYAFANRPGAQLVYLLVLPYLVIYLALVRPAPFDVRQRVGDVSYGTYLFAFPLQQLLIWSFGPETGPTAISLMATPLALTAGFVSWHLVERPALDLRHRQSGARQVARHPAPGL</sequence>
<accession>A0A841K9N5</accession>
<dbReference type="AlphaFoldDB" id="A0A841K9N5"/>
<feature type="domain" description="Acyltransferase 3" evidence="2">
    <location>
        <begin position="13"/>
        <end position="334"/>
    </location>
</feature>
<evidence type="ECO:0000313" key="3">
    <source>
        <dbReference type="EMBL" id="MBB6167594.1"/>
    </source>
</evidence>
<keyword evidence="1" id="KW-0472">Membrane</keyword>
<dbReference type="RefSeq" id="WP_183333233.1">
    <property type="nucleotide sequence ID" value="NZ_BMHX01000002.1"/>
</dbReference>
<feature type="transmembrane region" description="Helical" evidence="1">
    <location>
        <begin position="239"/>
        <end position="255"/>
    </location>
</feature>
<feature type="transmembrane region" description="Helical" evidence="1">
    <location>
        <begin position="178"/>
        <end position="194"/>
    </location>
</feature>
<protein>
    <submittedName>
        <fullName evidence="3">Peptidoglycan/LPS O-acetylase OafA/YrhL</fullName>
    </submittedName>
</protein>
<dbReference type="Pfam" id="PF01757">
    <property type="entry name" value="Acyl_transf_3"/>
    <property type="match status" value="1"/>
</dbReference>
<dbReference type="EMBL" id="JACHEH010000002">
    <property type="protein sequence ID" value="MBB6167594.1"/>
    <property type="molecule type" value="Genomic_DNA"/>
</dbReference>
<feature type="transmembrane region" description="Helical" evidence="1">
    <location>
        <begin position="294"/>
        <end position="312"/>
    </location>
</feature>
<feature type="transmembrane region" description="Helical" evidence="1">
    <location>
        <begin position="53"/>
        <end position="72"/>
    </location>
</feature>
<organism evidence="3 4">
    <name type="scientific">Chelatococcus composti</name>
    <dbReference type="NCBI Taxonomy" id="1743235"/>
    <lineage>
        <taxon>Bacteria</taxon>
        <taxon>Pseudomonadati</taxon>
        <taxon>Pseudomonadota</taxon>
        <taxon>Alphaproteobacteria</taxon>
        <taxon>Hyphomicrobiales</taxon>
        <taxon>Chelatococcaceae</taxon>
        <taxon>Chelatococcus</taxon>
    </lineage>
</organism>
<reference evidence="3 4" key="1">
    <citation type="submission" date="2020-08" db="EMBL/GenBank/DDBJ databases">
        <title>Genomic Encyclopedia of Type Strains, Phase IV (KMG-IV): sequencing the most valuable type-strain genomes for metagenomic binning, comparative biology and taxonomic classification.</title>
        <authorList>
            <person name="Goeker M."/>
        </authorList>
    </citation>
    <scope>NUCLEOTIDE SEQUENCE [LARGE SCALE GENOMIC DNA]</scope>
    <source>
        <strain evidence="3 4">DSM 101465</strain>
    </source>
</reference>
<feature type="transmembrane region" description="Helical" evidence="1">
    <location>
        <begin position="152"/>
        <end position="171"/>
    </location>
</feature>
<keyword evidence="1" id="KW-0812">Transmembrane</keyword>
<proteinExistence type="predicted"/>
<feature type="transmembrane region" description="Helical" evidence="1">
    <location>
        <begin position="84"/>
        <end position="106"/>
    </location>
</feature>
<dbReference type="GO" id="GO:0016020">
    <property type="term" value="C:membrane"/>
    <property type="evidence" value="ECO:0007669"/>
    <property type="project" value="TreeGrafter"/>
</dbReference>
<dbReference type="GO" id="GO:0000271">
    <property type="term" value="P:polysaccharide biosynthetic process"/>
    <property type="evidence" value="ECO:0007669"/>
    <property type="project" value="TreeGrafter"/>
</dbReference>
<feature type="transmembrane region" description="Helical" evidence="1">
    <location>
        <begin position="16"/>
        <end position="33"/>
    </location>
</feature>
<dbReference type="Proteomes" id="UP000588017">
    <property type="component" value="Unassembled WGS sequence"/>
</dbReference>
<evidence type="ECO:0000313" key="4">
    <source>
        <dbReference type="Proteomes" id="UP000588017"/>
    </source>
</evidence>
<name>A0A841K9N5_9HYPH</name>
<dbReference type="PANTHER" id="PTHR23028:SF53">
    <property type="entry name" value="ACYL_TRANSF_3 DOMAIN-CONTAINING PROTEIN"/>
    <property type="match status" value="1"/>
</dbReference>
<feature type="transmembrane region" description="Helical" evidence="1">
    <location>
        <begin position="214"/>
        <end position="232"/>
    </location>
</feature>